<feature type="compositionally biased region" description="Basic and acidic residues" evidence="4">
    <location>
        <begin position="531"/>
        <end position="549"/>
    </location>
</feature>
<evidence type="ECO:0000256" key="4">
    <source>
        <dbReference type="SAM" id="MobiDB-lite"/>
    </source>
</evidence>
<dbReference type="InParanoid" id="A0A6J0BF70"/>
<dbReference type="AlphaFoldDB" id="A0A6J0BF70"/>
<organism evidence="7">
    <name type="scientific">Neodiprion lecontei</name>
    <name type="common">Redheaded pine sawfly</name>
    <dbReference type="NCBI Taxonomy" id="441921"/>
    <lineage>
        <taxon>Eukaryota</taxon>
        <taxon>Metazoa</taxon>
        <taxon>Ecdysozoa</taxon>
        <taxon>Arthropoda</taxon>
        <taxon>Hexapoda</taxon>
        <taxon>Insecta</taxon>
        <taxon>Pterygota</taxon>
        <taxon>Neoptera</taxon>
        <taxon>Endopterygota</taxon>
        <taxon>Hymenoptera</taxon>
        <taxon>Tenthredinoidea</taxon>
        <taxon>Diprionidae</taxon>
        <taxon>Diprioninae</taxon>
        <taxon>Neodiprion</taxon>
    </lineage>
</organism>
<evidence type="ECO:0000259" key="5">
    <source>
        <dbReference type="Pfam" id="PF11819"/>
    </source>
</evidence>
<dbReference type="GeneID" id="107219716"/>
<keyword evidence="6" id="KW-1185">Reference proteome</keyword>
<evidence type="ECO:0000313" key="7">
    <source>
        <dbReference type="RefSeq" id="XP_015513524.1"/>
    </source>
</evidence>
<keyword evidence="2" id="KW-0963">Cytoplasm</keyword>
<gene>
    <name evidence="7" type="primary">LOC107219716</name>
</gene>
<dbReference type="GO" id="GO:0005737">
    <property type="term" value="C:cytoplasm"/>
    <property type="evidence" value="ECO:0007669"/>
    <property type="project" value="UniProtKB-SubCell"/>
</dbReference>
<dbReference type="CTD" id="39643"/>
<accession>A0A6J0BF70</accession>
<dbReference type="PANTHER" id="PTHR46079:SF2">
    <property type="entry name" value="FERM DOMAIN-CONTAINING PROTEIN"/>
    <property type="match status" value="1"/>
</dbReference>
<reference evidence="7" key="1">
    <citation type="submission" date="2025-08" db="UniProtKB">
        <authorList>
            <consortium name="RefSeq"/>
        </authorList>
    </citation>
    <scope>IDENTIFICATION</scope>
    <source>
        <tissue evidence="7">Thorax and Abdomen</tissue>
    </source>
</reference>
<name>A0A6J0BF70_NEOLC</name>
<feature type="domain" description="Cytohesin Ubiquitin Protein Inducing" evidence="5">
    <location>
        <begin position="15"/>
        <end position="119"/>
    </location>
</feature>
<feature type="region of interest" description="Disordered" evidence="4">
    <location>
        <begin position="485"/>
        <end position="566"/>
    </location>
</feature>
<dbReference type="PANTHER" id="PTHR46079">
    <property type="entry name" value="FERM DOMAIN-CONTAINING PROTEIN 4"/>
    <property type="match status" value="1"/>
</dbReference>
<evidence type="ECO:0000256" key="1">
    <source>
        <dbReference type="ARBA" id="ARBA00004496"/>
    </source>
</evidence>
<evidence type="ECO:0000313" key="6">
    <source>
        <dbReference type="Proteomes" id="UP000829291"/>
    </source>
</evidence>
<dbReference type="OrthoDB" id="10063592at2759"/>
<feature type="compositionally biased region" description="Polar residues" evidence="4">
    <location>
        <begin position="459"/>
        <end position="470"/>
    </location>
</feature>
<dbReference type="Proteomes" id="UP000829291">
    <property type="component" value="Chromosome 5"/>
</dbReference>
<proteinExistence type="predicted"/>
<comment type="subcellular location">
    <subcellularLocation>
        <location evidence="1">Cytoplasm</location>
    </subcellularLocation>
</comment>
<feature type="region of interest" description="Disordered" evidence="4">
    <location>
        <begin position="155"/>
        <end position="237"/>
    </location>
</feature>
<evidence type="ECO:0000256" key="2">
    <source>
        <dbReference type="ARBA" id="ARBA00022490"/>
    </source>
</evidence>
<keyword evidence="3" id="KW-0175">Coiled coil</keyword>
<sequence length="767" mass="87241">MVMAGNENGAGPATEEPLTSRLQWLQQRRQALQEKLIQKNNELKNICIDEAELTGILPPEIPLEPGESPPSFRRRVGTAFTYPQNLINKLKTTEAEESALELERQVQVGIAEAALGIFNDAGESKAVRRKHRLVYQQSQRRLQELDVRLNFVRQAHGKSQRASQVPHVSSYAMQPHPQRDGKHRIKKPRPPLESTGSDRSSKSARGLLQEGGVSLSPLGPENNYNTYPGTGYQEPEHLHSPLTTVYNQNRMPHPIATATTRQQSPKLLVDSDLNDNHNVYILPDQYRARTYSHGSGGSRNPNHYLDAERNYRPVPNTYTEQERLLRYRQLQLQQQHQQQQQMLQNHQQYPEYKIPDNEILRFHSTGPQFYNEMEGNVRRYVHTPDYQPGFGKQQQPQRREMREMVGNRVSSRTNGPPNDPHQPPGYWMRYEDEIIWFPDEQPVDKFGSLDRRKRHSSQHAKTTGGPNSADHQIRYHTVAGSKSTSLLPRHNVPLNPPQPEQTATQPPSRMLLRTQSLGSVETWNSGQSQDSQDKDTTDNASSKGKEKGWYETSLDSGSSPPAMSGIVHRPLIGGALKTKPIARDASVIEDQKRVPQSRYHQPQKIFEIPAESKLPDNNNERTLESPKNCTVVQAGKYQPYREVTKPFEMSDFYKYSTKYRKRNENAATIPAASQSSIIIGKNATIAANTSSSSKLPQDPRVNMMIQMSQELRLENLEERTVPSPVQKRIYQPLQRMTCQPYNALRPEEGGEEWYVSEKEAASSATLV</sequence>
<dbReference type="GO" id="GO:0090162">
    <property type="term" value="P:establishment of epithelial cell polarity"/>
    <property type="evidence" value="ECO:0007669"/>
    <property type="project" value="InterPro"/>
</dbReference>
<dbReference type="RefSeq" id="XP_015513524.1">
    <property type="nucleotide sequence ID" value="XM_015658038.2"/>
</dbReference>
<feature type="region of interest" description="Disordered" evidence="4">
    <location>
        <begin position="385"/>
        <end position="426"/>
    </location>
</feature>
<dbReference type="InterPro" id="IPR047176">
    <property type="entry name" value="FRMD4A/B"/>
</dbReference>
<dbReference type="KEGG" id="nlo:107219716"/>
<feature type="region of interest" description="Disordered" evidence="4">
    <location>
        <begin position="450"/>
        <end position="473"/>
    </location>
</feature>
<dbReference type="Pfam" id="PF11819">
    <property type="entry name" value="CUPID"/>
    <property type="match status" value="1"/>
</dbReference>
<feature type="compositionally biased region" description="Polar residues" evidence="4">
    <location>
        <begin position="513"/>
        <end position="524"/>
    </location>
</feature>
<dbReference type="InterPro" id="IPR021774">
    <property type="entry name" value="CUPID"/>
</dbReference>
<protein>
    <submittedName>
        <fullName evidence="7">Uncharacterized protein LOC107219716</fullName>
    </submittedName>
</protein>
<evidence type="ECO:0000256" key="3">
    <source>
        <dbReference type="ARBA" id="ARBA00023054"/>
    </source>
</evidence>